<keyword evidence="6 7" id="KW-0472">Membrane</keyword>
<evidence type="ECO:0000313" key="8">
    <source>
        <dbReference type="EMBL" id="MCG3417874.1"/>
    </source>
</evidence>
<feature type="transmembrane region" description="Helical" evidence="7">
    <location>
        <begin position="112"/>
        <end position="131"/>
    </location>
</feature>
<evidence type="ECO:0000313" key="9">
    <source>
        <dbReference type="Proteomes" id="UP001199631"/>
    </source>
</evidence>
<dbReference type="GO" id="GO:0005886">
    <property type="term" value="C:plasma membrane"/>
    <property type="evidence" value="ECO:0007669"/>
    <property type="project" value="UniProtKB-SubCell"/>
</dbReference>
<evidence type="ECO:0000256" key="2">
    <source>
        <dbReference type="ARBA" id="ARBA00005262"/>
    </source>
</evidence>
<keyword evidence="9" id="KW-1185">Reference proteome</keyword>
<comment type="similarity">
    <text evidence="2">Belongs to the chromate ion transporter (CHR) (TC 2.A.51) family.</text>
</comment>
<gene>
    <name evidence="8" type="primary">chrA</name>
    <name evidence="8" type="ORF">K3T81_01815</name>
</gene>
<accession>A0AAW5B3Y7</accession>
<dbReference type="NCBIfam" id="TIGR00937">
    <property type="entry name" value="2A51"/>
    <property type="match status" value="1"/>
</dbReference>
<evidence type="ECO:0000256" key="1">
    <source>
        <dbReference type="ARBA" id="ARBA00004651"/>
    </source>
</evidence>
<keyword evidence="3" id="KW-1003">Cell membrane</keyword>
<evidence type="ECO:0000256" key="6">
    <source>
        <dbReference type="ARBA" id="ARBA00023136"/>
    </source>
</evidence>
<dbReference type="AlphaFoldDB" id="A0AAW5B3Y7"/>
<sequence>MKKEKRQLEILRSSLKLGLTSFGGPVAHLAYFKEEYIDRRKWLNEKLYADIIALCQFLPGPASSQVGIAIGMMRGGLLGGIVSWLGFTLPSVLILVLFALFYQNFQLGDTTWIASLKVVAVAVVAHAVLGLGRKLAPDRPRMGIALVAMLIMLMFPSALVQIGVIVMAALVGYVGFRKGKQPSLSTFSISITKRQGVLSLSILALLLVGLPILAQTVSNAYIQLFDTFFRVGSIVFGGGHVVLPMLEQEIVPPGFLTGSEFLAGYGMAQAVPGPLFTFASYIGTTMEGILGAIVATVAIFLPSFLLLIGALPFLSELRGKQSFQGMLIGVNASVVGILLAAFYNPVFTSAILSSQHFALAVILFALMQFWKIPAWAVVVIGVLGGEVLLGIL</sequence>
<protein>
    <submittedName>
        <fullName evidence="8">Chromate efflux transporter</fullName>
    </submittedName>
</protein>
<keyword evidence="4 7" id="KW-0812">Transmembrane</keyword>
<evidence type="ECO:0000256" key="3">
    <source>
        <dbReference type="ARBA" id="ARBA00022475"/>
    </source>
</evidence>
<comment type="caution">
    <text evidence="8">The sequence shown here is derived from an EMBL/GenBank/DDBJ whole genome shotgun (WGS) entry which is preliminary data.</text>
</comment>
<dbReference type="RefSeq" id="WP_238017857.1">
    <property type="nucleotide sequence ID" value="NZ_JAIFZM010000001.1"/>
</dbReference>
<dbReference type="Proteomes" id="UP001199631">
    <property type="component" value="Unassembled WGS sequence"/>
</dbReference>
<dbReference type="GO" id="GO:0015109">
    <property type="term" value="F:chromate transmembrane transporter activity"/>
    <property type="evidence" value="ECO:0007669"/>
    <property type="project" value="InterPro"/>
</dbReference>
<dbReference type="PIRSF" id="PIRSF004810">
    <property type="entry name" value="ChrA"/>
    <property type="match status" value="1"/>
</dbReference>
<dbReference type="Pfam" id="PF02417">
    <property type="entry name" value="Chromate_transp"/>
    <property type="match status" value="2"/>
</dbReference>
<evidence type="ECO:0000256" key="7">
    <source>
        <dbReference type="SAM" id="Phobius"/>
    </source>
</evidence>
<organism evidence="8 9">
    <name type="scientific">Oceanobacillus jordanicus</name>
    <dbReference type="NCBI Taxonomy" id="2867266"/>
    <lineage>
        <taxon>Bacteria</taxon>
        <taxon>Bacillati</taxon>
        <taxon>Bacillota</taxon>
        <taxon>Bacilli</taxon>
        <taxon>Bacillales</taxon>
        <taxon>Bacillaceae</taxon>
        <taxon>Oceanobacillus</taxon>
    </lineage>
</organism>
<reference evidence="8 9" key="1">
    <citation type="journal article" date="2022" name="Evol. Bioinform. Online">
        <title>Draft Genome Sequence of Oceanobacillus jordanicus Strain GSFE11, a Halotolerant Plant Growth-Promoting Bacterial Endophyte Isolated From the Jordan Valley.</title>
        <authorList>
            <person name="Alhindi T."/>
            <person name="Albdaiwi R."/>
        </authorList>
    </citation>
    <scope>NUCLEOTIDE SEQUENCE [LARGE SCALE GENOMIC DNA]</scope>
    <source>
        <strain evidence="8 9">GSFE11</strain>
    </source>
</reference>
<dbReference type="InterPro" id="IPR003370">
    <property type="entry name" value="Chromate_transpt"/>
</dbReference>
<comment type="subcellular location">
    <subcellularLocation>
        <location evidence="1">Cell membrane</location>
        <topology evidence="1">Multi-pass membrane protein</topology>
    </subcellularLocation>
</comment>
<proteinExistence type="inferred from homology"/>
<evidence type="ECO:0000256" key="5">
    <source>
        <dbReference type="ARBA" id="ARBA00022989"/>
    </source>
</evidence>
<feature type="transmembrane region" description="Helical" evidence="7">
    <location>
        <begin position="227"/>
        <end position="246"/>
    </location>
</feature>
<feature type="transmembrane region" description="Helical" evidence="7">
    <location>
        <begin position="326"/>
        <end position="343"/>
    </location>
</feature>
<keyword evidence="5 7" id="KW-1133">Transmembrane helix</keyword>
<feature type="transmembrane region" description="Helical" evidence="7">
    <location>
        <begin position="289"/>
        <end position="314"/>
    </location>
</feature>
<evidence type="ECO:0000256" key="4">
    <source>
        <dbReference type="ARBA" id="ARBA00022692"/>
    </source>
</evidence>
<dbReference type="PANTHER" id="PTHR33567:SF3">
    <property type="entry name" value="CHROMATE ION TRANSPORTER (EUROFUNG)"/>
    <property type="match status" value="1"/>
</dbReference>
<feature type="transmembrane region" description="Helical" evidence="7">
    <location>
        <begin position="196"/>
        <end position="215"/>
    </location>
</feature>
<feature type="transmembrane region" description="Helical" evidence="7">
    <location>
        <begin position="143"/>
        <end position="176"/>
    </location>
</feature>
<dbReference type="EMBL" id="JAIFZM010000001">
    <property type="protein sequence ID" value="MCG3417874.1"/>
    <property type="molecule type" value="Genomic_DNA"/>
</dbReference>
<name>A0AAW5B3Y7_9BACI</name>
<dbReference type="PANTHER" id="PTHR33567">
    <property type="entry name" value="CHROMATE ION TRANSPORTER (EUROFUNG)"/>
    <property type="match status" value="1"/>
</dbReference>
<dbReference type="InterPro" id="IPR014047">
    <property type="entry name" value="Chr_Tranpt_l_chain"/>
</dbReference>
<feature type="transmembrane region" description="Helical" evidence="7">
    <location>
        <begin position="77"/>
        <end position="100"/>
    </location>
</feature>